<protein>
    <submittedName>
        <fullName evidence="2">Uncharacterized protein</fullName>
    </submittedName>
</protein>
<organism evidence="2 3">
    <name type="scientific">Puccinia coronata f. sp. avenae</name>
    <dbReference type="NCBI Taxonomy" id="200324"/>
    <lineage>
        <taxon>Eukaryota</taxon>
        <taxon>Fungi</taxon>
        <taxon>Dikarya</taxon>
        <taxon>Basidiomycota</taxon>
        <taxon>Pucciniomycotina</taxon>
        <taxon>Pucciniomycetes</taxon>
        <taxon>Pucciniales</taxon>
        <taxon>Pucciniaceae</taxon>
        <taxon>Puccinia</taxon>
    </lineage>
</organism>
<dbReference type="AlphaFoldDB" id="A0A2N5TI28"/>
<evidence type="ECO:0000313" key="2">
    <source>
        <dbReference type="EMBL" id="PLW25048.1"/>
    </source>
</evidence>
<reference evidence="2 3" key="1">
    <citation type="submission" date="2017-11" db="EMBL/GenBank/DDBJ databases">
        <title>De novo assembly and phasing of dikaryotic genomes from two isolates of Puccinia coronata f. sp. avenae, the causal agent of oat crown rust.</title>
        <authorList>
            <person name="Miller M.E."/>
            <person name="Zhang Y."/>
            <person name="Omidvar V."/>
            <person name="Sperschneider J."/>
            <person name="Schwessinger B."/>
            <person name="Raley C."/>
            <person name="Palmer J.M."/>
            <person name="Garnica D."/>
            <person name="Upadhyaya N."/>
            <person name="Rathjen J."/>
            <person name="Taylor J.M."/>
            <person name="Park R.F."/>
            <person name="Dodds P.N."/>
            <person name="Hirsch C.D."/>
            <person name="Kianian S.F."/>
            <person name="Figueroa M."/>
        </authorList>
    </citation>
    <scope>NUCLEOTIDE SEQUENCE [LARGE SCALE GENOMIC DNA]</scope>
    <source>
        <strain evidence="2">12SD80</strain>
    </source>
</reference>
<dbReference type="Proteomes" id="UP000235392">
    <property type="component" value="Unassembled WGS sequence"/>
</dbReference>
<gene>
    <name evidence="2" type="ORF">PCASD_22534</name>
</gene>
<proteinExistence type="predicted"/>
<evidence type="ECO:0000313" key="3">
    <source>
        <dbReference type="Proteomes" id="UP000235392"/>
    </source>
</evidence>
<comment type="caution">
    <text evidence="2">The sequence shown here is derived from an EMBL/GenBank/DDBJ whole genome shotgun (WGS) entry which is preliminary data.</text>
</comment>
<accession>A0A2N5TI28</accession>
<name>A0A2N5TI28_9BASI</name>
<dbReference type="EMBL" id="PGCI01000574">
    <property type="protein sequence ID" value="PLW25048.1"/>
    <property type="molecule type" value="Genomic_DNA"/>
</dbReference>
<feature type="region of interest" description="Disordered" evidence="1">
    <location>
        <begin position="105"/>
        <end position="143"/>
    </location>
</feature>
<evidence type="ECO:0000256" key="1">
    <source>
        <dbReference type="SAM" id="MobiDB-lite"/>
    </source>
</evidence>
<sequence length="143" mass="15439">MSEAPDQNIQVVLGLRKASSGHGRLLDHDGGPRGFCVLGRHSRSAALPAPFCAQVRTVMAVVGRVSGWFDQRWPGWLSGCAAACIFRIAKCSPEVFCWGSSEGPDVWSDGPDAPLPDARSEGPEACWEEQTLSQKEQTGVWKS</sequence>